<dbReference type="EMBL" id="BMAT01008245">
    <property type="protein sequence ID" value="GFR80980.1"/>
    <property type="molecule type" value="Genomic_DNA"/>
</dbReference>
<dbReference type="AlphaFoldDB" id="A0AAV4G7M1"/>
<evidence type="ECO:0000256" key="1">
    <source>
        <dbReference type="SAM" id="MobiDB-lite"/>
    </source>
</evidence>
<sequence>MKFKATSSLLPIRKHALGCAGVDDQGPLGPRPTHDEIVEEIQKKPATAAGREHAAAIAAANPSKTLKAKPKTKGKGEVKITDGEKNDGEKEGGKQKGKGKKNPDNINASHQSYNNNTFPAIASTGAEVHWRNNSASRNVRTASVYRGSIQECNIDKGESIYRDDRHRKEYSPGHKRYRQDRTSRNGEVSWAGGGRQGQNRPRRANSGQRRDPSAHSYFTPTGKLVFMCSLC</sequence>
<evidence type="ECO:0008006" key="4">
    <source>
        <dbReference type="Google" id="ProtNLM"/>
    </source>
</evidence>
<organism evidence="2 3">
    <name type="scientific">Elysia marginata</name>
    <dbReference type="NCBI Taxonomy" id="1093978"/>
    <lineage>
        <taxon>Eukaryota</taxon>
        <taxon>Metazoa</taxon>
        <taxon>Spiralia</taxon>
        <taxon>Lophotrochozoa</taxon>
        <taxon>Mollusca</taxon>
        <taxon>Gastropoda</taxon>
        <taxon>Heterobranchia</taxon>
        <taxon>Euthyneura</taxon>
        <taxon>Panpulmonata</taxon>
        <taxon>Sacoglossa</taxon>
        <taxon>Placobranchoidea</taxon>
        <taxon>Plakobranchidae</taxon>
        <taxon>Elysia</taxon>
    </lineage>
</organism>
<feature type="compositionally biased region" description="Basic and acidic residues" evidence="1">
    <location>
        <begin position="74"/>
        <end position="94"/>
    </location>
</feature>
<feature type="compositionally biased region" description="Polar residues" evidence="1">
    <location>
        <begin position="106"/>
        <end position="118"/>
    </location>
</feature>
<accession>A0AAV4G7M1</accession>
<keyword evidence="3" id="KW-1185">Reference proteome</keyword>
<dbReference type="Proteomes" id="UP000762676">
    <property type="component" value="Unassembled WGS sequence"/>
</dbReference>
<evidence type="ECO:0000313" key="3">
    <source>
        <dbReference type="Proteomes" id="UP000762676"/>
    </source>
</evidence>
<reference evidence="2 3" key="1">
    <citation type="journal article" date="2021" name="Elife">
        <title>Chloroplast acquisition without the gene transfer in kleptoplastic sea slugs, Plakobranchus ocellatus.</title>
        <authorList>
            <person name="Maeda T."/>
            <person name="Takahashi S."/>
            <person name="Yoshida T."/>
            <person name="Shimamura S."/>
            <person name="Takaki Y."/>
            <person name="Nagai Y."/>
            <person name="Toyoda A."/>
            <person name="Suzuki Y."/>
            <person name="Arimoto A."/>
            <person name="Ishii H."/>
            <person name="Satoh N."/>
            <person name="Nishiyama T."/>
            <person name="Hasebe M."/>
            <person name="Maruyama T."/>
            <person name="Minagawa J."/>
            <person name="Obokata J."/>
            <person name="Shigenobu S."/>
        </authorList>
    </citation>
    <scope>NUCLEOTIDE SEQUENCE [LARGE SCALE GENOMIC DNA]</scope>
</reference>
<gene>
    <name evidence="2" type="ORF">ElyMa_004058600</name>
</gene>
<name>A0AAV4G7M1_9GAST</name>
<feature type="region of interest" description="Disordered" evidence="1">
    <location>
        <begin position="164"/>
        <end position="216"/>
    </location>
</feature>
<proteinExistence type="predicted"/>
<feature type="region of interest" description="Disordered" evidence="1">
    <location>
        <begin position="45"/>
        <end position="118"/>
    </location>
</feature>
<comment type="caution">
    <text evidence="2">The sequence shown here is derived from an EMBL/GenBank/DDBJ whole genome shotgun (WGS) entry which is preliminary data.</text>
</comment>
<protein>
    <recommendedName>
        <fullName evidence="4">Btz domain-containing protein</fullName>
    </recommendedName>
</protein>
<evidence type="ECO:0000313" key="2">
    <source>
        <dbReference type="EMBL" id="GFR80980.1"/>
    </source>
</evidence>